<dbReference type="Gene3D" id="3.40.50.360">
    <property type="match status" value="1"/>
</dbReference>
<reference evidence="2 3" key="1">
    <citation type="submission" date="2023-07" db="EMBL/GenBank/DDBJ databases">
        <title>Genomic Encyclopedia of Type Strains, Phase IV (KMG-IV): sequencing the most valuable type-strain genomes for metagenomic binning, comparative biology and taxonomic classification.</title>
        <authorList>
            <person name="Goeker M."/>
        </authorList>
    </citation>
    <scope>NUCLEOTIDE SEQUENCE [LARGE SCALE GENOMIC DNA]</scope>
    <source>
        <strain evidence="2 3">DSM 18695</strain>
    </source>
</reference>
<comment type="caution">
    <text evidence="2">The sequence shown here is derived from an EMBL/GenBank/DDBJ whole genome shotgun (WGS) entry which is preliminary data.</text>
</comment>
<dbReference type="PANTHER" id="PTHR30543:SF21">
    <property type="entry name" value="NAD(P)H-DEPENDENT FMN REDUCTASE LOT6"/>
    <property type="match status" value="1"/>
</dbReference>
<dbReference type="Proteomes" id="UP001228905">
    <property type="component" value="Unassembled WGS sequence"/>
</dbReference>
<dbReference type="InterPro" id="IPR050712">
    <property type="entry name" value="NAD(P)H-dep_reductase"/>
</dbReference>
<evidence type="ECO:0000313" key="3">
    <source>
        <dbReference type="Proteomes" id="UP001228905"/>
    </source>
</evidence>
<dbReference type="RefSeq" id="WP_307344501.1">
    <property type="nucleotide sequence ID" value="NZ_JAUSVS010000001.1"/>
</dbReference>
<sequence>MKLLGISGSLRAASFNTALLKAAQELSPPDVHIEVFGLHDLPLFNQDVEDQGDPPAVQAWKTAVRAADGLLFACPEYNNGITGVLKNAIDWASRGDPAPLTGQIACMIGASPGMTGSARGQDHLRLILRRTQTHVAPLSEVLVFQAHTKIIDGELTDERTRAFMGKHLAAFVEAVSAYRR</sequence>
<dbReference type="InterPro" id="IPR005025">
    <property type="entry name" value="FMN_Rdtase-like_dom"/>
</dbReference>
<dbReference type="Pfam" id="PF03358">
    <property type="entry name" value="FMN_red"/>
    <property type="match status" value="1"/>
</dbReference>
<dbReference type="EMBL" id="JAUSVS010000001">
    <property type="protein sequence ID" value="MDQ0462304.1"/>
    <property type="molecule type" value="Genomic_DNA"/>
</dbReference>
<gene>
    <name evidence="2" type="ORF">QO010_000052</name>
</gene>
<feature type="domain" description="NADPH-dependent FMN reductase-like" evidence="1">
    <location>
        <begin position="1"/>
        <end position="146"/>
    </location>
</feature>
<accession>A0ABU0IK34</accession>
<dbReference type="SUPFAM" id="SSF52218">
    <property type="entry name" value="Flavoproteins"/>
    <property type="match status" value="1"/>
</dbReference>
<dbReference type="InterPro" id="IPR029039">
    <property type="entry name" value="Flavoprotein-like_sf"/>
</dbReference>
<keyword evidence="3" id="KW-1185">Reference proteome</keyword>
<evidence type="ECO:0000313" key="2">
    <source>
        <dbReference type="EMBL" id="MDQ0462304.1"/>
    </source>
</evidence>
<name>A0ABU0IK34_9CAUL</name>
<organism evidence="2 3">
    <name type="scientific">Caulobacter ginsengisoli</name>
    <dbReference type="NCBI Taxonomy" id="400775"/>
    <lineage>
        <taxon>Bacteria</taxon>
        <taxon>Pseudomonadati</taxon>
        <taxon>Pseudomonadota</taxon>
        <taxon>Alphaproteobacteria</taxon>
        <taxon>Caulobacterales</taxon>
        <taxon>Caulobacteraceae</taxon>
        <taxon>Caulobacter</taxon>
    </lineage>
</organism>
<proteinExistence type="predicted"/>
<dbReference type="PANTHER" id="PTHR30543">
    <property type="entry name" value="CHROMATE REDUCTASE"/>
    <property type="match status" value="1"/>
</dbReference>
<protein>
    <submittedName>
        <fullName evidence="2">Chromate reductase</fullName>
    </submittedName>
</protein>
<evidence type="ECO:0000259" key="1">
    <source>
        <dbReference type="Pfam" id="PF03358"/>
    </source>
</evidence>